<reference evidence="1" key="1">
    <citation type="journal article" date="2023" name="Mol. Phylogenet. Evol.">
        <title>Genome-scale phylogeny and comparative genomics of the fungal order Sordariales.</title>
        <authorList>
            <person name="Hensen N."/>
            <person name="Bonometti L."/>
            <person name="Westerberg I."/>
            <person name="Brannstrom I.O."/>
            <person name="Guillou S."/>
            <person name="Cros-Aarteil S."/>
            <person name="Calhoun S."/>
            <person name="Haridas S."/>
            <person name="Kuo A."/>
            <person name="Mondo S."/>
            <person name="Pangilinan J."/>
            <person name="Riley R."/>
            <person name="LaButti K."/>
            <person name="Andreopoulos B."/>
            <person name="Lipzen A."/>
            <person name="Chen C."/>
            <person name="Yan M."/>
            <person name="Daum C."/>
            <person name="Ng V."/>
            <person name="Clum A."/>
            <person name="Steindorff A."/>
            <person name="Ohm R.A."/>
            <person name="Martin F."/>
            <person name="Silar P."/>
            <person name="Natvig D.O."/>
            <person name="Lalanne C."/>
            <person name="Gautier V."/>
            <person name="Ament-Velasquez S.L."/>
            <person name="Kruys A."/>
            <person name="Hutchinson M.I."/>
            <person name="Powell A.J."/>
            <person name="Barry K."/>
            <person name="Miller A.N."/>
            <person name="Grigoriev I.V."/>
            <person name="Debuchy R."/>
            <person name="Gladieux P."/>
            <person name="Hiltunen Thoren M."/>
            <person name="Johannesson H."/>
        </authorList>
    </citation>
    <scope>NUCLEOTIDE SEQUENCE</scope>
    <source>
        <strain evidence="1">CBS 560.94</strain>
    </source>
</reference>
<dbReference type="GeneID" id="87862876"/>
<proteinExistence type="predicted"/>
<keyword evidence="2" id="KW-1185">Reference proteome</keyword>
<dbReference type="RefSeq" id="XP_062678236.1">
    <property type="nucleotide sequence ID" value="XM_062825722.1"/>
</dbReference>
<dbReference type="Proteomes" id="UP001278500">
    <property type="component" value="Unassembled WGS sequence"/>
</dbReference>
<name>A0AAE0J939_9PEZI</name>
<gene>
    <name evidence="1" type="ORF">B0H65DRAFT_445152</name>
</gene>
<organism evidence="1 2">
    <name type="scientific">Neurospora tetraspora</name>
    <dbReference type="NCBI Taxonomy" id="94610"/>
    <lineage>
        <taxon>Eukaryota</taxon>
        <taxon>Fungi</taxon>
        <taxon>Dikarya</taxon>
        <taxon>Ascomycota</taxon>
        <taxon>Pezizomycotina</taxon>
        <taxon>Sordariomycetes</taxon>
        <taxon>Sordariomycetidae</taxon>
        <taxon>Sordariales</taxon>
        <taxon>Sordariaceae</taxon>
        <taxon>Neurospora</taxon>
    </lineage>
</organism>
<protein>
    <submittedName>
        <fullName evidence="1">Uncharacterized protein</fullName>
    </submittedName>
</protein>
<evidence type="ECO:0000313" key="1">
    <source>
        <dbReference type="EMBL" id="KAK3338876.1"/>
    </source>
</evidence>
<sequence>MGVAVYDPRRCSSNSEVEQIQAIQVQHTIIDEWAWVTSKTCPNRYKAWHRGAHKPSPYTATFCLSDVQSSQKDANAESKLFYDLGYYSCDNDVEHWDFQLWLPV</sequence>
<evidence type="ECO:0000313" key="2">
    <source>
        <dbReference type="Proteomes" id="UP001278500"/>
    </source>
</evidence>
<reference evidence="1" key="2">
    <citation type="submission" date="2023-06" db="EMBL/GenBank/DDBJ databases">
        <authorList>
            <consortium name="Lawrence Berkeley National Laboratory"/>
            <person name="Haridas S."/>
            <person name="Hensen N."/>
            <person name="Bonometti L."/>
            <person name="Westerberg I."/>
            <person name="Brannstrom I.O."/>
            <person name="Guillou S."/>
            <person name="Cros-Aarteil S."/>
            <person name="Calhoun S."/>
            <person name="Kuo A."/>
            <person name="Mondo S."/>
            <person name="Pangilinan J."/>
            <person name="Riley R."/>
            <person name="Labutti K."/>
            <person name="Andreopoulos B."/>
            <person name="Lipzen A."/>
            <person name="Chen C."/>
            <person name="Yanf M."/>
            <person name="Daum C."/>
            <person name="Ng V."/>
            <person name="Clum A."/>
            <person name="Steindorff A."/>
            <person name="Ohm R."/>
            <person name="Martin F."/>
            <person name="Silar P."/>
            <person name="Natvig D."/>
            <person name="Lalanne C."/>
            <person name="Gautier V."/>
            <person name="Ament-Velasquez S.L."/>
            <person name="Kruys A."/>
            <person name="Hutchinson M.I."/>
            <person name="Powell A.J."/>
            <person name="Barry K."/>
            <person name="Miller A.N."/>
            <person name="Grigoriev I.V."/>
            <person name="Debuchy R."/>
            <person name="Gladieux P."/>
            <person name="Thoren M.H."/>
            <person name="Johannesson H."/>
        </authorList>
    </citation>
    <scope>NUCLEOTIDE SEQUENCE</scope>
    <source>
        <strain evidence="1">CBS 560.94</strain>
    </source>
</reference>
<dbReference type="EMBL" id="JAUEPP010000007">
    <property type="protein sequence ID" value="KAK3338876.1"/>
    <property type="molecule type" value="Genomic_DNA"/>
</dbReference>
<comment type="caution">
    <text evidence="1">The sequence shown here is derived from an EMBL/GenBank/DDBJ whole genome shotgun (WGS) entry which is preliminary data.</text>
</comment>
<dbReference type="AlphaFoldDB" id="A0AAE0J939"/>
<accession>A0AAE0J939</accession>